<dbReference type="GO" id="GO:0048471">
    <property type="term" value="C:perinuclear region of cytoplasm"/>
    <property type="evidence" value="ECO:0007669"/>
    <property type="project" value="TreeGrafter"/>
</dbReference>
<dbReference type="GeneID" id="25566049"/>
<evidence type="ECO:0000256" key="3">
    <source>
        <dbReference type="ARBA" id="ARBA00022737"/>
    </source>
</evidence>
<keyword evidence="6" id="KW-1185">Reference proteome</keyword>
<evidence type="ECO:0008006" key="7">
    <source>
        <dbReference type="Google" id="ProtNLM"/>
    </source>
</evidence>
<dbReference type="PANTHER" id="PTHR24113">
    <property type="entry name" value="RAN GTPASE-ACTIVATING PROTEIN 1"/>
    <property type="match status" value="1"/>
</dbReference>
<protein>
    <recommendedName>
        <fullName evidence="7">NOD3 protein</fullName>
    </recommendedName>
</protein>
<feature type="compositionally biased region" description="Basic residues" evidence="4">
    <location>
        <begin position="179"/>
        <end position="195"/>
    </location>
</feature>
<accession>A0A0L0DFA7</accession>
<dbReference type="SMART" id="SM00368">
    <property type="entry name" value="LRR_RI"/>
    <property type="match status" value="6"/>
</dbReference>
<dbReference type="RefSeq" id="XP_013756499.1">
    <property type="nucleotide sequence ID" value="XM_013901045.1"/>
</dbReference>
<dbReference type="GO" id="GO:0031267">
    <property type="term" value="F:small GTPase binding"/>
    <property type="evidence" value="ECO:0007669"/>
    <property type="project" value="TreeGrafter"/>
</dbReference>
<keyword evidence="3" id="KW-0677">Repeat</keyword>
<evidence type="ECO:0000256" key="4">
    <source>
        <dbReference type="SAM" id="MobiDB-lite"/>
    </source>
</evidence>
<dbReference type="InterPro" id="IPR032675">
    <property type="entry name" value="LRR_dom_sf"/>
</dbReference>
<dbReference type="AlphaFoldDB" id="A0A0L0DFA7"/>
<sequence>MREMVAVQIALSMGDHFYQLRTVSLRNASLGPDEIAIAATALGEKSTLRVLDVSGNRLGDKGITTLCNALGNSSLQELACARNAISDAGMEALAHLLTSNPSLLWLDASHNLISDNGMIALYTAACSGTDLAGDSNAEAESDNDSERHLGADGSDSGAAAGSGDLELELSDTEPSPTLHKGKKKGKGKTKAKTKAKTAAPDAGQSSSLSSSGTFDEEQEETATTSSSGSSSSDSGSDSDSGSSLGSSTSSTSSDSDPDSASAPKGARAGDSTADVVALARKTKPKAPHGPLVHLLNLAHNRIGDRGAQALAQLIAHKRARRTIARLDLCGNAIGSIGAVALALHVAPNEHLLTLDISRNPMGADGAEAMLSLLESNHTLQELVLGALPVPVTEFCQRLERVATTARVTFPALTVVRGAYQPAQG</sequence>
<dbReference type="STRING" id="461836.A0A0L0DFA7"/>
<reference evidence="5 6" key="1">
    <citation type="submission" date="2010-05" db="EMBL/GenBank/DDBJ databases">
        <title>The Genome Sequence of Thecamonas trahens ATCC 50062.</title>
        <authorList>
            <consortium name="The Broad Institute Genome Sequencing Platform"/>
            <person name="Russ C."/>
            <person name="Cuomo C."/>
            <person name="Shea T."/>
            <person name="Young S.K."/>
            <person name="Zeng Q."/>
            <person name="Koehrsen M."/>
            <person name="Haas B."/>
            <person name="Borodovsky M."/>
            <person name="Guigo R."/>
            <person name="Alvarado L."/>
            <person name="Berlin A."/>
            <person name="Bochicchio J."/>
            <person name="Borenstein D."/>
            <person name="Chapman S."/>
            <person name="Chen Z."/>
            <person name="Freedman E."/>
            <person name="Gellesch M."/>
            <person name="Goldberg J."/>
            <person name="Griggs A."/>
            <person name="Gujja S."/>
            <person name="Heilman E."/>
            <person name="Heiman D."/>
            <person name="Hepburn T."/>
            <person name="Howarth C."/>
            <person name="Jen D."/>
            <person name="Larson L."/>
            <person name="Mehta T."/>
            <person name="Park D."/>
            <person name="Pearson M."/>
            <person name="Roberts A."/>
            <person name="Saif S."/>
            <person name="Shenoy N."/>
            <person name="Sisk P."/>
            <person name="Stolte C."/>
            <person name="Sykes S."/>
            <person name="Thomson T."/>
            <person name="Walk T."/>
            <person name="White J."/>
            <person name="Yandava C."/>
            <person name="Burger G."/>
            <person name="Gray M.W."/>
            <person name="Holland P.W.H."/>
            <person name="King N."/>
            <person name="Lang F.B.F."/>
            <person name="Roger A.J."/>
            <person name="Ruiz-Trillo I."/>
            <person name="Lander E."/>
            <person name="Nusbaum C."/>
        </authorList>
    </citation>
    <scope>NUCLEOTIDE SEQUENCE [LARGE SCALE GENOMIC DNA]</scope>
    <source>
        <strain evidence="5 6">ATCC 50062</strain>
    </source>
</reference>
<keyword evidence="2" id="KW-0433">Leucine-rich repeat</keyword>
<proteinExistence type="predicted"/>
<dbReference type="Gene3D" id="3.80.10.10">
    <property type="entry name" value="Ribonuclease Inhibitor"/>
    <property type="match status" value="2"/>
</dbReference>
<evidence type="ECO:0000313" key="6">
    <source>
        <dbReference type="Proteomes" id="UP000054408"/>
    </source>
</evidence>
<dbReference type="GO" id="GO:0006913">
    <property type="term" value="P:nucleocytoplasmic transport"/>
    <property type="evidence" value="ECO:0007669"/>
    <property type="project" value="TreeGrafter"/>
</dbReference>
<dbReference type="Proteomes" id="UP000054408">
    <property type="component" value="Unassembled WGS sequence"/>
</dbReference>
<name>A0A0L0DFA7_THETB</name>
<evidence type="ECO:0000313" key="5">
    <source>
        <dbReference type="EMBL" id="KNC51032.1"/>
    </source>
</evidence>
<gene>
    <name evidence="5" type="ORF">AMSG_07010</name>
</gene>
<dbReference type="GO" id="GO:0005096">
    <property type="term" value="F:GTPase activator activity"/>
    <property type="evidence" value="ECO:0007669"/>
    <property type="project" value="UniProtKB-KW"/>
</dbReference>
<evidence type="ECO:0000256" key="2">
    <source>
        <dbReference type="ARBA" id="ARBA00022614"/>
    </source>
</evidence>
<dbReference type="InterPro" id="IPR027038">
    <property type="entry name" value="RanGap"/>
</dbReference>
<feature type="compositionally biased region" description="Low complexity" evidence="4">
    <location>
        <begin position="223"/>
        <end position="261"/>
    </location>
</feature>
<keyword evidence="1" id="KW-0343">GTPase activation</keyword>
<dbReference type="eggNOG" id="KOG4308">
    <property type="taxonomic scope" value="Eukaryota"/>
</dbReference>
<dbReference type="InterPro" id="IPR001611">
    <property type="entry name" value="Leu-rich_rpt"/>
</dbReference>
<dbReference type="GO" id="GO:0005634">
    <property type="term" value="C:nucleus"/>
    <property type="evidence" value="ECO:0007669"/>
    <property type="project" value="TreeGrafter"/>
</dbReference>
<dbReference type="GO" id="GO:0005829">
    <property type="term" value="C:cytosol"/>
    <property type="evidence" value="ECO:0007669"/>
    <property type="project" value="TreeGrafter"/>
</dbReference>
<feature type="compositionally biased region" description="Low complexity" evidence="4">
    <location>
        <begin position="151"/>
        <end position="164"/>
    </location>
</feature>
<organism evidence="5 6">
    <name type="scientific">Thecamonas trahens ATCC 50062</name>
    <dbReference type="NCBI Taxonomy" id="461836"/>
    <lineage>
        <taxon>Eukaryota</taxon>
        <taxon>Apusozoa</taxon>
        <taxon>Apusomonadida</taxon>
        <taxon>Apusomonadidae</taxon>
        <taxon>Thecamonas</taxon>
    </lineage>
</organism>
<dbReference type="EMBL" id="GL349464">
    <property type="protein sequence ID" value="KNC51032.1"/>
    <property type="molecule type" value="Genomic_DNA"/>
</dbReference>
<dbReference type="OrthoDB" id="120976at2759"/>
<dbReference type="PANTHER" id="PTHR24113:SF12">
    <property type="entry name" value="RAN GTPASE-ACTIVATING PROTEIN 1"/>
    <property type="match status" value="1"/>
</dbReference>
<dbReference type="Pfam" id="PF13516">
    <property type="entry name" value="LRR_6"/>
    <property type="match status" value="5"/>
</dbReference>
<dbReference type="SUPFAM" id="SSF52047">
    <property type="entry name" value="RNI-like"/>
    <property type="match status" value="2"/>
</dbReference>
<feature type="region of interest" description="Disordered" evidence="4">
    <location>
        <begin position="133"/>
        <end position="274"/>
    </location>
</feature>
<evidence type="ECO:0000256" key="1">
    <source>
        <dbReference type="ARBA" id="ARBA00022468"/>
    </source>
</evidence>